<feature type="domain" description="UBA" evidence="7">
    <location>
        <begin position="171"/>
        <end position="194"/>
    </location>
</feature>
<sequence length="194" mass="21303">MDGSSLGNSSDDMFLTNYKISKTLGIGSFGKVKLAEHNNIFHRDLKPENLLLDSECNVKIDDFGLSNITEHGQLLKTSCGSPSYAAPEVVSGKPLPFEGDFGDLRRKVKIGKYVLPSNLSPGPRDLISKIIVVDPTKRITIPEIPQHSWFQACIPCYIAASLPYTIPGAGNIDEEILNEVVIMGFERNQLIESL</sequence>
<keyword evidence="2" id="KW-0808">Transferase</keyword>
<dbReference type="AlphaFoldDB" id="A0A6A6LUB3"/>
<accession>A0A6A6LUB3</accession>
<dbReference type="Proteomes" id="UP000467840">
    <property type="component" value="Chromosome 9"/>
</dbReference>
<evidence type="ECO:0000259" key="6">
    <source>
        <dbReference type="PROSITE" id="PS50011"/>
    </source>
</evidence>
<dbReference type="InterPro" id="IPR015940">
    <property type="entry name" value="UBA"/>
</dbReference>
<dbReference type="PROSITE" id="PS50030">
    <property type="entry name" value="UBA"/>
    <property type="match status" value="1"/>
</dbReference>
<proteinExistence type="predicted"/>
<dbReference type="PROSITE" id="PS50011">
    <property type="entry name" value="PROTEIN_KINASE_DOM"/>
    <property type="match status" value="1"/>
</dbReference>
<evidence type="ECO:0000259" key="7">
    <source>
        <dbReference type="PROSITE" id="PS50030"/>
    </source>
</evidence>
<keyword evidence="4" id="KW-0418">Kinase</keyword>
<dbReference type="InterPro" id="IPR008271">
    <property type="entry name" value="Ser/Thr_kinase_AS"/>
</dbReference>
<comment type="caution">
    <text evidence="8">The sequence shown here is derived from an EMBL/GenBank/DDBJ whole genome shotgun (WGS) entry which is preliminary data.</text>
</comment>
<dbReference type="GO" id="GO:0004674">
    <property type="term" value="F:protein serine/threonine kinase activity"/>
    <property type="evidence" value="ECO:0007669"/>
    <property type="project" value="UniProtKB-KW"/>
</dbReference>
<evidence type="ECO:0000256" key="1">
    <source>
        <dbReference type="ARBA" id="ARBA00022527"/>
    </source>
</evidence>
<dbReference type="SUPFAM" id="SSF56112">
    <property type="entry name" value="Protein kinase-like (PK-like)"/>
    <property type="match status" value="1"/>
</dbReference>
<evidence type="ECO:0000256" key="5">
    <source>
        <dbReference type="ARBA" id="ARBA00022840"/>
    </source>
</evidence>
<dbReference type="PROSITE" id="PS00108">
    <property type="entry name" value="PROTEIN_KINASE_ST"/>
    <property type="match status" value="1"/>
</dbReference>
<feature type="domain" description="Protein kinase" evidence="6">
    <location>
        <begin position="1"/>
        <end position="150"/>
    </location>
</feature>
<dbReference type="Gene3D" id="3.30.200.20">
    <property type="entry name" value="Phosphorylase Kinase, domain 1"/>
    <property type="match status" value="1"/>
</dbReference>
<dbReference type="InterPro" id="IPR011009">
    <property type="entry name" value="Kinase-like_dom_sf"/>
</dbReference>
<dbReference type="GO" id="GO:0005737">
    <property type="term" value="C:cytoplasm"/>
    <property type="evidence" value="ECO:0007669"/>
    <property type="project" value="TreeGrafter"/>
</dbReference>
<dbReference type="EMBL" id="JAAGAX010000008">
    <property type="protein sequence ID" value="KAF2305011.1"/>
    <property type="molecule type" value="Genomic_DNA"/>
</dbReference>
<dbReference type="GO" id="GO:0035556">
    <property type="term" value="P:intracellular signal transduction"/>
    <property type="evidence" value="ECO:0007669"/>
    <property type="project" value="TreeGrafter"/>
</dbReference>
<keyword evidence="1" id="KW-0723">Serine/threonine-protein kinase</keyword>
<evidence type="ECO:0000256" key="2">
    <source>
        <dbReference type="ARBA" id="ARBA00022679"/>
    </source>
</evidence>
<evidence type="ECO:0000313" key="9">
    <source>
        <dbReference type="Proteomes" id="UP000467840"/>
    </source>
</evidence>
<keyword evidence="9" id="KW-1185">Reference proteome</keyword>
<dbReference type="PANTHER" id="PTHR24346:SF82">
    <property type="entry name" value="KP78A-RELATED"/>
    <property type="match status" value="1"/>
</dbReference>
<evidence type="ECO:0000256" key="4">
    <source>
        <dbReference type="ARBA" id="ARBA00022777"/>
    </source>
</evidence>
<dbReference type="InterPro" id="IPR000719">
    <property type="entry name" value="Prot_kinase_dom"/>
</dbReference>
<protein>
    <recommendedName>
        <fullName evidence="10">Protein kinase domain-containing protein</fullName>
    </recommendedName>
</protein>
<gene>
    <name evidence="8" type="ORF">GH714_001055</name>
</gene>
<reference evidence="8 9" key="1">
    <citation type="journal article" date="2020" name="Mol. Plant">
        <title>The Chromosome-Based Rubber Tree Genome Provides New Insights into Spurge Genome Evolution and Rubber Biosynthesis.</title>
        <authorList>
            <person name="Liu J."/>
            <person name="Shi C."/>
            <person name="Shi C.C."/>
            <person name="Li W."/>
            <person name="Zhang Q.J."/>
            <person name="Zhang Y."/>
            <person name="Li K."/>
            <person name="Lu H.F."/>
            <person name="Shi C."/>
            <person name="Zhu S.T."/>
            <person name="Xiao Z.Y."/>
            <person name="Nan H."/>
            <person name="Yue Y."/>
            <person name="Zhu X.G."/>
            <person name="Wu Y."/>
            <person name="Hong X.N."/>
            <person name="Fan G.Y."/>
            <person name="Tong Y."/>
            <person name="Zhang D."/>
            <person name="Mao C.L."/>
            <person name="Liu Y.L."/>
            <person name="Hao S.J."/>
            <person name="Liu W.Q."/>
            <person name="Lv M.Q."/>
            <person name="Zhang H.B."/>
            <person name="Liu Y."/>
            <person name="Hu-Tang G.R."/>
            <person name="Wang J.P."/>
            <person name="Wang J.H."/>
            <person name="Sun Y.H."/>
            <person name="Ni S.B."/>
            <person name="Chen W.B."/>
            <person name="Zhang X.C."/>
            <person name="Jiao Y.N."/>
            <person name="Eichler E.E."/>
            <person name="Li G.H."/>
            <person name="Liu X."/>
            <person name="Gao L.Z."/>
        </authorList>
    </citation>
    <scope>NUCLEOTIDE SEQUENCE [LARGE SCALE GENOMIC DNA]</scope>
    <source>
        <strain evidence="9">cv. GT1</strain>
        <tissue evidence="8">Leaf</tissue>
    </source>
</reference>
<evidence type="ECO:0000256" key="3">
    <source>
        <dbReference type="ARBA" id="ARBA00022741"/>
    </source>
</evidence>
<dbReference type="Pfam" id="PF00069">
    <property type="entry name" value="Pkinase"/>
    <property type="match status" value="1"/>
</dbReference>
<evidence type="ECO:0008006" key="10">
    <source>
        <dbReference type="Google" id="ProtNLM"/>
    </source>
</evidence>
<dbReference type="PANTHER" id="PTHR24346">
    <property type="entry name" value="MAP/MICROTUBULE AFFINITY-REGULATING KINASE"/>
    <property type="match status" value="1"/>
</dbReference>
<evidence type="ECO:0000313" key="8">
    <source>
        <dbReference type="EMBL" id="KAF2305011.1"/>
    </source>
</evidence>
<name>A0A6A6LUB3_HEVBR</name>
<keyword evidence="3" id="KW-0547">Nucleotide-binding</keyword>
<keyword evidence="5" id="KW-0067">ATP-binding</keyword>
<dbReference type="Gene3D" id="1.10.510.10">
    <property type="entry name" value="Transferase(Phosphotransferase) domain 1"/>
    <property type="match status" value="1"/>
</dbReference>
<dbReference type="SMART" id="SM00220">
    <property type="entry name" value="S_TKc"/>
    <property type="match status" value="1"/>
</dbReference>
<organism evidence="8 9">
    <name type="scientific">Hevea brasiliensis</name>
    <name type="common">Para rubber tree</name>
    <name type="synonym">Siphonia brasiliensis</name>
    <dbReference type="NCBI Taxonomy" id="3981"/>
    <lineage>
        <taxon>Eukaryota</taxon>
        <taxon>Viridiplantae</taxon>
        <taxon>Streptophyta</taxon>
        <taxon>Embryophyta</taxon>
        <taxon>Tracheophyta</taxon>
        <taxon>Spermatophyta</taxon>
        <taxon>Magnoliopsida</taxon>
        <taxon>eudicotyledons</taxon>
        <taxon>Gunneridae</taxon>
        <taxon>Pentapetalae</taxon>
        <taxon>rosids</taxon>
        <taxon>fabids</taxon>
        <taxon>Malpighiales</taxon>
        <taxon>Euphorbiaceae</taxon>
        <taxon>Crotonoideae</taxon>
        <taxon>Micrandreae</taxon>
        <taxon>Hevea</taxon>
    </lineage>
</organism>
<dbReference type="GO" id="GO:0005524">
    <property type="term" value="F:ATP binding"/>
    <property type="evidence" value="ECO:0007669"/>
    <property type="project" value="UniProtKB-KW"/>
</dbReference>